<organism evidence="1 2">
    <name type="scientific">Pseudotamlana agarivorans</name>
    <dbReference type="NCBI Taxonomy" id="481183"/>
    <lineage>
        <taxon>Bacteria</taxon>
        <taxon>Pseudomonadati</taxon>
        <taxon>Bacteroidota</taxon>
        <taxon>Flavobacteriia</taxon>
        <taxon>Flavobacteriales</taxon>
        <taxon>Flavobacteriaceae</taxon>
        <taxon>Pseudotamlana</taxon>
    </lineage>
</organism>
<name>A0ACC5U4Z0_9FLAO</name>
<sequence length="306" mass="33750">MNNKHIILIVIILSTSFSQSIFGQQTPVFSNYSANGVIINPAYAGFYPDMDITFTSSGQLNKAEGSPKTMSLLVNAPTSSDHVGVGGGAYSDQIGVTTATNLFGTYSYKLFFDADSSNWWTYNPHVLSFGISAGVMFFDENLLELGINNDPNFANNISTTIPTIGLGALYNRERAFIGLSASNVLGDALSSEDNINVKGAYYLYGGYRFFTNRFQEVMVTPSALFKYVSGAPMQVDLNTKINYKNIFEVGAGYRTDASLNLFVGLYLFEHLRMMYSYNKTLKNTNLTDSHGIVLSFRLRDGFSRPD</sequence>
<evidence type="ECO:0000313" key="2">
    <source>
        <dbReference type="Proteomes" id="UP001647509"/>
    </source>
</evidence>
<evidence type="ECO:0000313" key="1">
    <source>
        <dbReference type="EMBL" id="MBU2949336.1"/>
    </source>
</evidence>
<gene>
    <name evidence="1" type="ORF">KO493_01320</name>
</gene>
<dbReference type="Proteomes" id="UP001647509">
    <property type="component" value="Unassembled WGS sequence"/>
</dbReference>
<comment type="caution">
    <text evidence="1">The sequence shown here is derived from an EMBL/GenBank/DDBJ whole genome shotgun (WGS) entry which is preliminary data.</text>
</comment>
<proteinExistence type="predicted"/>
<protein>
    <submittedName>
        <fullName evidence="1">PorP/SprF family type IX secretion system membrane protein</fullName>
    </submittedName>
</protein>
<reference evidence="1" key="1">
    <citation type="submission" date="2021-05" db="EMBL/GenBank/DDBJ databases">
        <title>Draft genomes of bacteria isolated from model marine particles.</title>
        <authorList>
            <person name="Datta M.S."/>
            <person name="Schwartzman J.A."/>
            <person name="Enke T.N."/>
            <person name="Saavedra J."/>
            <person name="Cermak N."/>
            <person name="Cordero O.X."/>
        </authorList>
    </citation>
    <scope>NUCLEOTIDE SEQUENCE</scope>
    <source>
        <strain evidence="1">I2M19</strain>
    </source>
</reference>
<accession>A0ACC5U4Z0</accession>
<keyword evidence="2" id="KW-1185">Reference proteome</keyword>
<dbReference type="EMBL" id="JAHKPD010000006">
    <property type="protein sequence ID" value="MBU2949336.1"/>
    <property type="molecule type" value="Genomic_DNA"/>
</dbReference>